<keyword evidence="1" id="KW-0472">Membrane</keyword>
<dbReference type="PANTHER" id="PTHR46038:SF58">
    <property type="entry name" value="GLYCOSYLTRANSFERASE"/>
    <property type="match status" value="1"/>
</dbReference>
<dbReference type="InterPro" id="IPR005069">
    <property type="entry name" value="Nucl-diP-sugar_transferase"/>
</dbReference>
<evidence type="ECO:0000256" key="1">
    <source>
        <dbReference type="SAM" id="Phobius"/>
    </source>
</evidence>
<gene>
    <name evidence="3" type="ORF">CCAM_LOCUS36155</name>
</gene>
<proteinExistence type="predicted"/>
<dbReference type="EMBL" id="OOIL02005264">
    <property type="protein sequence ID" value="VFQ94379.1"/>
    <property type="molecule type" value="Genomic_DNA"/>
</dbReference>
<dbReference type="AlphaFoldDB" id="A0A484N0L3"/>
<reference evidence="3 4" key="1">
    <citation type="submission" date="2018-04" db="EMBL/GenBank/DDBJ databases">
        <authorList>
            <person name="Vogel A."/>
        </authorList>
    </citation>
    <scope>NUCLEOTIDE SEQUENCE [LARGE SCALE GENOMIC DNA]</scope>
</reference>
<evidence type="ECO:0000313" key="3">
    <source>
        <dbReference type="EMBL" id="VFQ94379.1"/>
    </source>
</evidence>
<dbReference type="Proteomes" id="UP000595140">
    <property type="component" value="Unassembled WGS sequence"/>
</dbReference>
<dbReference type="PANTHER" id="PTHR46038">
    <property type="entry name" value="EXPRESSED PROTEIN-RELATED"/>
    <property type="match status" value="1"/>
</dbReference>
<sequence length="394" mass="45030">MMNLGSGSCGRKTPEEVIESEVFQTHHHHNKAHHYHHVPFEVILLVLIFLVVGLSSLVLYNWAHYIRISPNSFGHLDSLNEVSPDTFPHTSHINIDSLEGDDNDLVKVLKKAAFMDKTVIITTLNAAWASPNSIFDLFLESFRVGNQTHHLLNHLLVVALDKRAYSRCLEVHSFCYALRTYGVNFTGEAHFMSLSYLEMMWARIDFLRIVLEKGYNFIFTDADIMWLRNPFTHFHKDSEFQIACDHFISNSSPLNIPNGGFNFVRSSTRTVRFYKFWYTSKDMYPGSHDQDVLNRIKLHPFLTELGLHITFLPTTLFSGFCELSDELDLVVTVHANCCVGLENKIHDLRLVLDVWKEYTSMSHAEREAPGLVFWGLPQLCGNVGRIAGDISIGV</sequence>
<feature type="transmembrane region" description="Helical" evidence="1">
    <location>
        <begin position="42"/>
        <end position="63"/>
    </location>
</feature>
<keyword evidence="1" id="KW-0812">Transmembrane</keyword>
<dbReference type="Pfam" id="PF03407">
    <property type="entry name" value="Nucleotid_trans"/>
    <property type="match status" value="1"/>
</dbReference>
<protein>
    <recommendedName>
        <fullName evidence="2">Nucleotide-diphospho-sugar transferase domain-containing protein</fullName>
    </recommendedName>
</protein>
<dbReference type="InterPro" id="IPR044821">
    <property type="entry name" value="At1g28695/At4g15970-like"/>
</dbReference>
<accession>A0A484N0L3</accession>
<feature type="domain" description="Nucleotide-diphospho-sugar transferase" evidence="2">
    <location>
        <begin position="150"/>
        <end position="348"/>
    </location>
</feature>
<evidence type="ECO:0000259" key="2">
    <source>
        <dbReference type="Pfam" id="PF03407"/>
    </source>
</evidence>
<name>A0A484N0L3_9ASTE</name>
<organism evidence="3 4">
    <name type="scientific">Cuscuta campestris</name>
    <dbReference type="NCBI Taxonomy" id="132261"/>
    <lineage>
        <taxon>Eukaryota</taxon>
        <taxon>Viridiplantae</taxon>
        <taxon>Streptophyta</taxon>
        <taxon>Embryophyta</taxon>
        <taxon>Tracheophyta</taxon>
        <taxon>Spermatophyta</taxon>
        <taxon>Magnoliopsida</taxon>
        <taxon>eudicotyledons</taxon>
        <taxon>Gunneridae</taxon>
        <taxon>Pentapetalae</taxon>
        <taxon>asterids</taxon>
        <taxon>lamiids</taxon>
        <taxon>Solanales</taxon>
        <taxon>Convolvulaceae</taxon>
        <taxon>Cuscuteae</taxon>
        <taxon>Cuscuta</taxon>
        <taxon>Cuscuta subgen. Grammica</taxon>
        <taxon>Cuscuta sect. Cleistogrammica</taxon>
    </lineage>
</organism>
<evidence type="ECO:0000313" key="4">
    <source>
        <dbReference type="Proteomes" id="UP000595140"/>
    </source>
</evidence>
<keyword evidence="4" id="KW-1185">Reference proteome</keyword>
<dbReference type="OrthoDB" id="540503at2759"/>
<keyword evidence="1" id="KW-1133">Transmembrane helix</keyword>